<name>A0ABT6P3Z3_9BACT</name>
<dbReference type="Pfam" id="PF00005">
    <property type="entry name" value="ABC_tran"/>
    <property type="match status" value="1"/>
</dbReference>
<protein>
    <submittedName>
        <fullName evidence="5">ATP-binding cassette domain-containing protein</fullName>
    </submittedName>
</protein>
<evidence type="ECO:0000313" key="6">
    <source>
        <dbReference type="Proteomes" id="UP001160301"/>
    </source>
</evidence>
<sequence length="410" mass="41489">MTMPRPSPPRLVLEAVHARDAAAPRGASRGSLTGVSLALGAGVFAVVGAPEDGTLALSEVISGARAPLQGRVLVEGQAPARSPLLRARIGALAAEPALPDARTVEASVALSRKARGEATTRAGDVLDPFGLGHLARREPRSLSFAEARAVELALALSTPSPLLVVLHEPLSDVALNLLGLVRERIRELALGGACVVVTTSSPADARALGDRVLVLHKGLVLGEADAAEPMPGGEPALVAWVRPANEAGERAPVRMLARLLADRAEVRAVAWSEAAGPYPRAAELRLSGADLDACALALTDAAVEAGVVIEAIAPASPGIVQVRAAAEALLTFRRAAGLAPRPPVVLPAARSARVPGALAPVALPAPSAVPNEAPAAEAPAVTHDKAPAAEAPAVTHDEAPGEPGEPRGGT</sequence>
<proteinExistence type="inferred from homology"/>
<feature type="compositionally biased region" description="Low complexity" evidence="3">
    <location>
        <begin position="366"/>
        <end position="381"/>
    </location>
</feature>
<comment type="caution">
    <text evidence="5">The sequence shown here is derived from an EMBL/GenBank/DDBJ whole genome shotgun (WGS) entry which is preliminary data.</text>
</comment>
<dbReference type="InterPro" id="IPR027417">
    <property type="entry name" value="P-loop_NTPase"/>
</dbReference>
<organism evidence="5 6">
    <name type="scientific">Polyangium sorediatum</name>
    <dbReference type="NCBI Taxonomy" id="889274"/>
    <lineage>
        <taxon>Bacteria</taxon>
        <taxon>Pseudomonadati</taxon>
        <taxon>Myxococcota</taxon>
        <taxon>Polyangia</taxon>
        <taxon>Polyangiales</taxon>
        <taxon>Polyangiaceae</taxon>
        <taxon>Polyangium</taxon>
    </lineage>
</organism>
<feature type="domain" description="ABC transporter" evidence="4">
    <location>
        <begin position="16"/>
        <end position="242"/>
    </location>
</feature>
<evidence type="ECO:0000256" key="3">
    <source>
        <dbReference type="SAM" id="MobiDB-lite"/>
    </source>
</evidence>
<evidence type="ECO:0000259" key="4">
    <source>
        <dbReference type="PROSITE" id="PS50893"/>
    </source>
</evidence>
<keyword evidence="5" id="KW-0547">Nucleotide-binding</keyword>
<dbReference type="PROSITE" id="PS50893">
    <property type="entry name" value="ABC_TRANSPORTER_2"/>
    <property type="match status" value="1"/>
</dbReference>
<dbReference type="EMBL" id="JARZHI010000055">
    <property type="protein sequence ID" value="MDI1435278.1"/>
    <property type="molecule type" value="Genomic_DNA"/>
</dbReference>
<evidence type="ECO:0000313" key="5">
    <source>
        <dbReference type="EMBL" id="MDI1435278.1"/>
    </source>
</evidence>
<keyword evidence="2" id="KW-0813">Transport</keyword>
<dbReference type="RefSeq" id="WP_136972199.1">
    <property type="nucleotide sequence ID" value="NZ_JARZHI010000055.1"/>
</dbReference>
<dbReference type="Gene3D" id="3.40.50.300">
    <property type="entry name" value="P-loop containing nucleotide triphosphate hydrolases"/>
    <property type="match status" value="1"/>
</dbReference>
<comment type="similarity">
    <text evidence="1">Belongs to the ABC transporter superfamily.</text>
</comment>
<dbReference type="InterPro" id="IPR003439">
    <property type="entry name" value="ABC_transporter-like_ATP-bd"/>
</dbReference>
<feature type="region of interest" description="Disordered" evidence="3">
    <location>
        <begin position="366"/>
        <end position="410"/>
    </location>
</feature>
<evidence type="ECO:0000256" key="2">
    <source>
        <dbReference type="ARBA" id="ARBA00022448"/>
    </source>
</evidence>
<dbReference type="Proteomes" id="UP001160301">
    <property type="component" value="Unassembled WGS sequence"/>
</dbReference>
<gene>
    <name evidence="5" type="ORF">QHF89_37600</name>
</gene>
<evidence type="ECO:0000256" key="1">
    <source>
        <dbReference type="ARBA" id="ARBA00005417"/>
    </source>
</evidence>
<reference evidence="5 6" key="1">
    <citation type="submission" date="2023-04" db="EMBL/GenBank/DDBJ databases">
        <title>The genome sequence of Polyangium sorediatum DSM14670.</title>
        <authorList>
            <person name="Zhang X."/>
        </authorList>
    </citation>
    <scope>NUCLEOTIDE SEQUENCE [LARGE SCALE GENOMIC DNA]</scope>
    <source>
        <strain evidence="5 6">DSM 14670</strain>
    </source>
</reference>
<keyword evidence="5" id="KW-0067">ATP-binding</keyword>
<dbReference type="PANTHER" id="PTHR43335">
    <property type="entry name" value="ABC TRANSPORTER, ATP-BINDING PROTEIN"/>
    <property type="match status" value="1"/>
</dbReference>
<keyword evidence="6" id="KW-1185">Reference proteome</keyword>
<dbReference type="SUPFAM" id="SSF52540">
    <property type="entry name" value="P-loop containing nucleoside triphosphate hydrolases"/>
    <property type="match status" value="1"/>
</dbReference>
<dbReference type="GO" id="GO:0005524">
    <property type="term" value="F:ATP binding"/>
    <property type="evidence" value="ECO:0007669"/>
    <property type="project" value="UniProtKB-KW"/>
</dbReference>
<accession>A0ABT6P3Z3</accession>
<dbReference type="PANTHER" id="PTHR43335:SF4">
    <property type="entry name" value="ABC TRANSPORTER, ATP-BINDING PROTEIN"/>
    <property type="match status" value="1"/>
</dbReference>